<proteinExistence type="predicted"/>
<dbReference type="GO" id="GO:0043495">
    <property type="term" value="F:protein-membrane adaptor activity"/>
    <property type="evidence" value="ECO:0007669"/>
    <property type="project" value="TreeGrafter"/>
</dbReference>
<dbReference type="PANTHER" id="PTHR14191">
    <property type="entry name" value="PDZ DOMAIN CONTAINING PROTEIN"/>
    <property type="match status" value="1"/>
</dbReference>
<feature type="compositionally biased region" description="Polar residues" evidence="2">
    <location>
        <begin position="156"/>
        <end position="168"/>
    </location>
</feature>
<evidence type="ECO:0000313" key="5">
    <source>
        <dbReference type="Proteomes" id="UP000186922"/>
    </source>
</evidence>
<sequence>MVADIVEEKTPAPRLCHVVRWSDFDGYGFNLHSDKTKNGQFIGKVDENSPAEAAGLKKGDRIVEVNGINIANENHKQVVERIKSIQGETRLLVVDQEADAWYRDNKIVIRSSLKEVIYLQNPSTSSGGSVSKAAQHITSPPLTDPLPSTDRRESLDQPSKSGADSSRQSPAALPEPPSLPTSVPPPVPSSVSHDNDPSLPHSLAQLRSAVEAVDIPIGLASHQLEQSKTDSPTPTPRNSVVHLPQPVHIPIGLGNHAPPAAQNDAMHESHHETVVKVDVHDVTNATASQLTGYRPLSGEEEKLHELPRRSSLRPAQNSGGEREETPADKMIRFSPSTKNLDKDGEANAEILVERVEHSPAFDVRQDKNQPREHLYESVERRQNETSGTNGHAASSPDQVNRHRSTESSDSSSASVRSYTLEATDSKSSDSDTKDLGFEEVFTKTPSPSPAVVPSSYQPEAARRSTPPTVAPRVVPSPSSAMTQPTADVPSLTATSAPKSAANFDGLALGMSAQEMRQMLQRKKRPDPRTQRVDIMKKHELVNNM</sequence>
<keyword evidence="1" id="KW-0677">Repeat</keyword>
<evidence type="ECO:0000313" key="4">
    <source>
        <dbReference type="EMBL" id="GAV08157.1"/>
    </source>
</evidence>
<protein>
    <recommendedName>
        <fullName evidence="3">PDZ domain-containing protein</fullName>
    </recommendedName>
</protein>
<feature type="compositionally biased region" description="Basic and acidic residues" evidence="2">
    <location>
        <begin position="320"/>
        <end position="331"/>
    </location>
</feature>
<feature type="compositionally biased region" description="Low complexity" evidence="2">
    <location>
        <begin position="138"/>
        <end position="148"/>
    </location>
</feature>
<dbReference type="InterPro" id="IPR001478">
    <property type="entry name" value="PDZ"/>
</dbReference>
<dbReference type="GO" id="GO:0072659">
    <property type="term" value="P:protein localization to plasma membrane"/>
    <property type="evidence" value="ECO:0007669"/>
    <property type="project" value="TreeGrafter"/>
</dbReference>
<dbReference type="Pfam" id="PF00595">
    <property type="entry name" value="PDZ"/>
    <property type="match status" value="1"/>
</dbReference>
<feature type="region of interest" description="Disordered" evidence="2">
    <location>
        <begin position="378"/>
        <end position="496"/>
    </location>
</feature>
<feature type="compositionally biased region" description="Polar residues" evidence="2">
    <location>
        <begin position="384"/>
        <end position="398"/>
    </location>
</feature>
<dbReference type="InterPro" id="IPR036034">
    <property type="entry name" value="PDZ_sf"/>
</dbReference>
<evidence type="ECO:0000259" key="3">
    <source>
        <dbReference type="PROSITE" id="PS50106"/>
    </source>
</evidence>
<dbReference type="PANTHER" id="PTHR14191:SF28">
    <property type="entry name" value="GH04176P-RELATED"/>
    <property type="match status" value="1"/>
</dbReference>
<dbReference type="EMBL" id="BDGG01000017">
    <property type="protein sequence ID" value="GAV08157.1"/>
    <property type="molecule type" value="Genomic_DNA"/>
</dbReference>
<feature type="compositionally biased region" description="Basic and acidic residues" evidence="2">
    <location>
        <begin position="423"/>
        <end position="436"/>
    </location>
</feature>
<dbReference type="GO" id="GO:0016324">
    <property type="term" value="C:apical plasma membrane"/>
    <property type="evidence" value="ECO:0007669"/>
    <property type="project" value="TreeGrafter"/>
</dbReference>
<feature type="region of interest" description="Disordered" evidence="2">
    <location>
        <begin position="121"/>
        <end position="201"/>
    </location>
</feature>
<comment type="caution">
    <text evidence="4">The sequence shown here is derived from an EMBL/GenBank/DDBJ whole genome shotgun (WGS) entry which is preliminary data.</text>
</comment>
<feature type="compositionally biased region" description="Basic and acidic residues" evidence="2">
    <location>
        <begin position="297"/>
        <end position="308"/>
    </location>
</feature>
<dbReference type="Gene3D" id="2.30.42.10">
    <property type="match status" value="1"/>
</dbReference>
<dbReference type="STRING" id="947166.A0A1D1W3S6"/>
<feature type="domain" description="PDZ" evidence="3">
    <location>
        <begin position="27"/>
        <end position="97"/>
    </location>
</feature>
<accession>A0A1D1W3S6</accession>
<dbReference type="PROSITE" id="PS50106">
    <property type="entry name" value="PDZ"/>
    <property type="match status" value="1"/>
</dbReference>
<feature type="compositionally biased region" description="Polar residues" evidence="2">
    <location>
        <begin position="476"/>
        <end position="496"/>
    </location>
</feature>
<evidence type="ECO:0000256" key="1">
    <source>
        <dbReference type="ARBA" id="ARBA00022737"/>
    </source>
</evidence>
<keyword evidence="5" id="KW-1185">Reference proteome</keyword>
<dbReference type="SUPFAM" id="SSF50156">
    <property type="entry name" value="PDZ domain-like"/>
    <property type="match status" value="1"/>
</dbReference>
<dbReference type="OrthoDB" id="10007415at2759"/>
<organism evidence="4 5">
    <name type="scientific">Ramazzottius varieornatus</name>
    <name type="common">Water bear</name>
    <name type="synonym">Tardigrade</name>
    <dbReference type="NCBI Taxonomy" id="947166"/>
    <lineage>
        <taxon>Eukaryota</taxon>
        <taxon>Metazoa</taxon>
        <taxon>Ecdysozoa</taxon>
        <taxon>Tardigrada</taxon>
        <taxon>Eutardigrada</taxon>
        <taxon>Parachela</taxon>
        <taxon>Hypsibioidea</taxon>
        <taxon>Ramazzottiidae</taxon>
        <taxon>Ramazzottius</taxon>
    </lineage>
</organism>
<feature type="compositionally biased region" description="Pro residues" evidence="2">
    <location>
        <begin position="173"/>
        <end position="188"/>
    </location>
</feature>
<dbReference type="InterPro" id="IPR051067">
    <property type="entry name" value="NHER"/>
</dbReference>
<dbReference type="AlphaFoldDB" id="A0A1D1W3S6"/>
<dbReference type="SMART" id="SM00228">
    <property type="entry name" value="PDZ"/>
    <property type="match status" value="1"/>
</dbReference>
<gene>
    <name evidence="4" type="primary">RvY_17890-1</name>
    <name evidence="4" type="synonym">RvY_17890.1</name>
    <name evidence="4" type="ORF">RvY_17890</name>
</gene>
<reference evidence="4 5" key="1">
    <citation type="journal article" date="2016" name="Nat. Commun.">
        <title>Extremotolerant tardigrade genome and improved radiotolerance of human cultured cells by tardigrade-unique protein.</title>
        <authorList>
            <person name="Hashimoto T."/>
            <person name="Horikawa D.D."/>
            <person name="Saito Y."/>
            <person name="Kuwahara H."/>
            <person name="Kozuka-Hata H."/>
            <person name="Shin-I T."/>
            <person name="Minakuchi Y."/>
            <person name="Ohishi K."/>
            <person name="Motoyama A."/>
            <person name="Aizu T."/>
            <person name="Enomoto A."/>
            <person name="Kondo K."/>
            <person name="Tanaka S."/>
            <person name="Hara Y."/>
            <person name="Koshikawa S."/>
            <person name="Sagara H."/>
            <person name="Miura T."/>
            <person name="Yokobori S."/>
            <person name="Miyagawa K."/>
            <person name="Suzuki Y."/>
            <person name="Kubo T."/>
            <person name="Oyama M."/>
            <person name="Kohara Y."/>
            <person name="Fujiyama A."/>
            <person name="Arakawa K."/>
            <person name="Katayama T."/>
            <person name="Toyoda A."/>
            <person name="Kunieda T."/>
        </authorList>
    </citation>
    <scope>NUCLEOTIDE SEQUENCE [LARGE SCALE GENOMIC DNA]</scope>
    <source>
        <strain evidence="4 5">YOKOZUNA-1</strain>
    </source>
</reference>
<dbReference type="CDD" id="cd06768">
    <property type="entry name" value="PDZ_NHERF-like"/>
    <property type="match status" value="1"/>
</dbReference>
<name>A0A1D1W3S6_RAMVA</name>
<feature type="region of interest" description="Disordered" evidence="2">
    <location>
        <begin position="287"/>
        <end position="343"/>
    </location>
</feature>
<feature type="compositionally biased region" description="Low complexity" evidence="2">
    <location>
        <begin position="407"/>
        <end position="417"/>
    </location>
</feature>
<evidence type="ECO:0000256" key="2">
    <source>
        <dbReference type="SAM" id="MobiDB-lite"/>
    </source>
</evidence>
<dbReference type="Proteomes" id="UP000186922">
    <property type="component" value="Unassembled WGS sequence"/>
</dbReference>